<evidence type="ECO:0000256" key="7">
    <source>
        <dbReference type="ARBA" id="ARBA00023136"/>
    </source>
</evidence>
<feature type="transmembrane region" description="Helical" evidence="10">
    <location>
        <begin position="325"/>
        <end position="342"/>
    </location>
</feature>
<evidence type="ECO:0000256" key="8">
    <source>
        <dbReference type="ARBA" id="ARBA00023315"/>
    </source>
</evidence>
<keyword evidence="8 9" id="KW-0012">Acyltransferase</keyword>
<evidence type="ECO:0000256" key="6">
    <source>
        <dbReference type="ARBA" id="ARBA00022989"/>
    </source>
</evidence>
<dbReference type="PANTHER" id="PTHR13285:SF23">
    <property type="entry name" value="TEICHOIC ACID D-ALANYLTRANSFERASE"/>
    <property type="match status" value="1"/>
</dbReference>
<comment type="caution">
    <text evidence="11">The sequence shown here is derived from an EMBL/GenBank/DDBJ whole genome shotgun (WGS) entry which is preliminary data.</text>
</comment>
<dbReference type="EMBL" id="MFES01000007">
    <property type="protein sequence ID" value="OGE86161.1"/>
    <property type="molecule type" value="Genomic_DNA"/>
</dbReference>
<dbReference type="InterPro" id="IPR028362">
    <property type="entry name" value="AlgI"/>
</dbReference>
<feature type="transmembrane region" description="Helical" evidence="10">
    <location>
        <begin position="428"/>
        <end position="448"/>
    </location>
</feature>
<evidence type="ECO:0000256" key="3">
    <source>
        <dbReference type="ARBA" id="ARBA00022475"/>
    </source>
</evidence>
<dbReference type="PIRSF" id="PIRSF016636">
    <property type="entry name" value="AlgI_DltB"/>
    <property type="match status" value="1"/>
</dbReference>
<proteinExistence type="inferred from homology"/>
<protein>
    <submittedName>
        <fullName evidence="11">Acyltransferase</fullName>
    </submittedName>
</protein>
<dbReference type="PIRSF" id="PIRSF500217">
    <property type="entry name" value="AlgI"/>
    <property type="match status" value="1"/>
</dbReference>
<dbReference type="GO" id="GO:0042121">
    <property type="term" value="P:alginic acid biosynthetic process"/>
    <property type="evidence" value="ECO:0007669"/>
    <property type="project" value="InterPro"/>
</dbReference>
<evidence type="ECO:0000256" key="9">
    <source>
        <dbReference type="PIRNR" id="PIRNR016636"/>
    </source>
</evidence>
<dbReference type="InterPro" id="IPR051085">
    <property type="entry name" value="MB_O-acyltransferase"/>
</dbReference>
<dbReference type="Pfam" id="PF03062">
    <property type="entry name" value="MBOAT"/>
    <property type="match status" value="1"/>
</dbReference>
<reference evidence="11 12" key="1">
    <citation type="journal article" date="2016" name="Nat. Commun.">
        <title>Thousands of microbial genomes shed light on interconnected biogeochemical processes in an aquifer system.</title>
        <authorList>
            <person name="Anantharaman K."/>
            <person name="Brown C.T."/>
            <person name="Hug L.A."/>
            <person name="Sharon I."/>
            <person name="Castelle C.J."/>
            <person name="Probst A.J."/>
            <person name="Thomas B.C."/>
            <person name="Singh A."/>
            <person name="Wilkins M.J."/>
            <person name="Karaoz U."/>
            <person name="Brodie E.L."/>
            <person name="Williams K.H."/>
            <person name="Hubbard S.S."/>
            <person name="Banfield J.F."/>
        </authorList>
    </citation>
    <scope>NUCLEOTIDE SEQUENCE [LARGE SCALE GENOMIC DNA]</scope>
</reference>
<dbReference type="InterPro" id="IPR004299">
    <property type="entry name" value="MBOAT_fam"/>
</dbReference>
<gene>
    <name evidence="11" type="ORF">A3J48_03390</name>
</gene>
<keyword evidence="5 10" id="KW-0812">Transmembrane</keyword>
<feature type="transmembrane region" description="Helical" evidence="10">
    <location>
        <begin position="354"/>
        <end position="374"/>
    </location>
</feature>
<keyword evidence="4 9" id="KW-0808">Transferase</keyword>
<evidence type="ECO:0000256" key="4">
    <source>
        <dbReference type="ARBA" id="ARBA00022679"/>
    </source>
</evidence>
<keyword evidence="3 9" id="KW-1003">Cell membrane</keyword>
<feature type="transmembrane region" description="Helical" evidence="10">
    <location>
        <begin position="5"/>
        <end position="22"/>
    </location>
</feature>
<dbReference type="GO" id="GO:0016746">
    <property type="term" value="F:acyltransferase activity"/>
    <property type="evidence" value="ECO:0007669"/>
    <property type="project" value="UniProtKB-KW"/>
</dbReference>
<keyword evidence="7 9" id="KW-0472">Membrane</keyword>
<organism evidence="11 12">
    <name type="scientific">Candidatus Doudnabacteria bacterium RIFCSPHIGHO2_02_FULL_46_11</name>
    <dbReference type="NCBI Taxonomy" id="1817832"/>
    <lineage>
        <taxon>Bacteria</taxon>
        <taxon>Candidatus Doudnaibacteriota</taxon>
    </lineage>
</organism>
<dbReference type="STRING" id="1817832.A3J48_03390"/>
<evidence type="ECO:0000313" key="11">
    <source>
        <dbReference type="EMBL" id="OGE86161.1"/>
    </source>
</evidence>
<feature type="transmembrane region" description="Helical" evidence="10">
    <location>
        <begin position="42"/>
        <end position="63"/>
    </location>
</feature>
<feature type="transmembrane region" description="Helical" evidence="10">
    <location>
        <begin position="399"/>
        <end position="416"/>
    </location>
</feature>
<evidence type="ECO:0000256" key="5">
    <source>
        <dbReference type="ARBA" id="ARBA00022692"/>
    </source>
</evidence>
<sequence>MLFNSFEFIFFFAVVYLLYRLLNHRLQNSMLLLASYIFYGAWDWRFLGLLVFTTAVDYGCGIWIDKAADERRRKLILAVSICVNLAVLGFFKYFDFFSESLRHLALFAGIRLDVPTLKIILPVGISFYTFQSMSYTIDVYRRSLKAEKNFFDFALYVAFFPQLVAGPIERAVNLLPQIKAERAVSSRQIDEGLWLIYWGFFKKVFVADNLAVIVNAVFAKTGVFPGGEALVGVYAFAFQIYGDFAGYSDIARGLAKLMGIELMVNFRFPYFVTNPRDFWRNWHISLSTWLRDYLYIPLGGNRGSGLLTYRNIFITMLLGGLWHGAAWHFVVWGAYCGLLLMAHRTLDYKPASRAGSFVSAIVMFHLTCLGWLIFRSSGMPQAADLLRNIVFNFSWSGDAQYYFLKLCVMIAPLLAMQAAEKIKDDQLIILKWPVLPRWAFFLLMYYLITMFGEFGGKEFIYFQF</sequence>
<accession>A0A1F5P895</accession>
<evidence type="ECO:0000256" key="10">
    <source>
        <dbReference type="SAM" id="Phobius"/>
    </source>
</evidence>
<name>A0A1F5P895_9BACT</name>
<keyword evidence="6 10" id="KW-1133">Transmembrane helix</keyword>
<comment type="subcellular location">
    <subcellularLocation>
        <location evidence="1">Cell membrane</location>
        <topology evidence="1">Multi-pass membrane protein</topology>
    </subcellularLocation>
</comment>
<evidence type="ECO:0000256" key="1">
    <source>
        <dbReference type="ARBA" id="ARBA00004651"/>
    </source>
</evidence>
<dbReference type="InterPro" id="IPR024194">
    <property type="entry name" value="Ac/AlaTfrase_AlgI/DltB"/>
</dbReference>
<comment type="similarity">
    <text evidence="2 9">Belongs to the membrane-bound acyltransferase family.</text>
</comment>
<dbReference type="PANTHER" id="PTHR13285">
    <property type="entry name" value="ACYLTRANSFERASE"/>
    <property type="match status" value="1"/>
</dbReference>
<feature type="transmembrane region" description="Helical" evidence="10">
    <location>
        <begin position="75"/>
        <end position="94"/>
    </location>
</feature>
<dbReference type="Proteomes" id="UP000176786">
    <property type="component" value="Unassembled WGS sequence"/>
</dbReference>
<dbReference type="GO" id="GO:0005886">
    <property type="term" value="C:plasma membrane"/>
    <property type="evidence" value="ECO:0007669"/>
    <property type="project" value="UniProtKB-SubCell"/>
</dbReference>
<evidence type="ECO:0000256" key="2">
    <source>
        <dbReference type="ARBA" id="ARBA00010323"/>
    </source>
</evidence>
<dbReference type="AlphaFoldDB" id="A0A1F5P895"/>
<evidence type="ECO:0000313" key="12">
    <source>
        <dbReference type="Proteomes" id="UP000176786"/>
    </source>
</evidence>